<evidence type="ECO:0000259" key="3">
    <source>
        <dbReference type="SMART" id="SM00495"/>
    </source>
</evidence>
<dbReference type="InterPro" id="IPR003610">
    <property type="entry name" value="CBM5/12"/>
</dbReference>
<organism evidence="4 7">
    <name type="scientific">Natronoglomus mannanivorans</name>
    <dbReference type="NCBI Taxonomy" id="2979990"/>
    <lineage>
        <taxon>Archaea</taxon>
        <taxon>Methanobacteriati</taxon>
        <taxon>Methanobacteriota</taxon>
        <taxon>Stenosarchaea group</taxon>
        <taxon>Halobacteria</taxon>
        <taxon>Halobacteriales</taxon>
        <taxon>Natrialbaceae</taxon>
        <taxon>Natronoglomus</taxon>
    </lineage>
</organism>
<reference evidence="4 6" key="1">
    <citation type="submission" date="2022-09" db="EMBL/GenBank/DDBJ databases">
        <title>Enrichment on poylsaccharides allowed isolation of novel metabolic and taxonomic groups of Haloarchaea.</title>
        <authorList>
            <person name="Sorokin D.Y."/>
            <person name="Elcheninov A.G."/>
            <person name="Khizhniak T.V."/>
            <person name="Kolganova T.V."/>
            <person name="Kublanov I.V."/>
        </authorList>
    </citation>
    <scope>NUCLEOTIDE SEQUENCE</scope>
    <source>
        <strain evidence="5 6">AArc-m2/3/4</strain>
        <strain evidence="4">AArc-xg1-1</strain>
    </source>
</reference>
<dbReference type="Gene3D" id="3.20.20.80">
    <property type="entry name" value="Glycosidases"/>
    <property type="match status" value="1"/>
</dbReference>
<dbReference type="InterPro" id="IPR036573">
    <property type="entry name" value="CBM_sf_5/12"/>
</dbReference>
<keyword evidence="1" id="KW-0378">Hydrolase</keyword>
<feature type="compositionally biased region" description="Polar residues" evidence="2">
    <location>
        <begin position="11"/>
        <end position="20"/>
    </location>
</feature>
<evidence type="ECO:0000313" key="4">
    <source>
        <dbReference type="EMBL" id="MCU4744078.1"/>
    </source>
</evidence>
<feature type="compositionally biased region" description="Gly residues" evidence="2">
    <location>
        <begin position="329"/>
        <end position="352"/>
    </location>
</feature>
<dbReference type="InterPro" id="IPR017853">
    <property type="entry name" value="GH"/>
</dbReference>
<dbReference type="PROSITE" id="PS51318">
    <property type="entry name" value="TAT"/>
    <property type="match status" value="1"/>
</dbReference>
<dbReference type="GO" id="GO:0030246">
    <property type="term" value="F:carbohydrate binding"/>
    <property type="evidence" value="ECO:0007669"/>
    <property type="project" value="InterPro"/>
</dbReference>
<dbReference type="Proteomes" id="UP001321018">
    <property type="component" value="Unassembled WGS sequence"/>
</dbReference>
<dbReference type="EMBL" id="JAOPKA010000021">
    <property type="protein sequence ID" value="MCU4744078.1"/>
    <property type="molecule type" value="Genomic_DNA"/>
</dbReference>
<evidence type="ECO:0000313" key="6">
    <source>
        <dbReference type="Proteomes" id="UP001320972"/>
    </source>
</evidence>
<dbReference type="Proteomes" id="UP001320972">
    <property type="component" value="Unassembled WGS sequence"/>
</dbReference>
<dbReference type="GO" id="GO:0005576">
    <property type="term" value="C:extracellular region"/>
    <property type="evidence" value="ECO:0007669"/>
    <property type="project" value="InterPro"/>
</dbReference>
<proteinExistence type="predicted"/>
<evidence type="ECO:0000256" key="1">
    <source>
        <dbReference type="ARBA" id="ARBA00022801"/>
    </source>
</evidence>
<dbReference type="GO" id="GO:0004553">
    <property type="term" value="F:hydrolase activity, hydrolyzing O-glycosyl compounds"/>
    <property type="evidence" value="ECO:0007669"/>
    <property type="project" value="InterPro"/>
</dbReference>
<accession>A0AAP2Z3U1</accession>
<protein>
    <submittedName>
        <fullName evidence="4">Cellulase family glycosylhydrolase</fullName>
    </submittedName>
</protein>
<evidence type="ECO:0000256" key="2">
    <source>
        <dbReference type="SAM" id="MobiDB-lite"/>
    </source>
</evidence>
<dbReference type="AlphaFoldDB" id="A0AAP2Z3U1"/>
<name>A0AAP2Z3U1_9EURY</name>
<dbReference type="CDD" id="cd12215">
    <property type="entry name" value="ChiC_BD"/>
    <property type="match status" value="1"/>
</dbReference>
<dbReference type="SUPFAM" id="SSF51445">
    <property type="entry name" value="(Trans)glycosidases"/>
    <property type="match status" value="1"/>
</dbReference>
<gene>
    <name evidence="5" type="ORF">OB955_22800</name>
    <name evidence="4" type="ORF">OB960_22105</name>
</gene>
<feature type="region of interest" description="Disordered" evidence="2">
    <location>
        <begin position="322"/>
        <end position="384"/>
    </location>
</feature>
<dbReference type="SUPFAM" id="SSF51055">
    <property type="entry name" value="Carbohydrate binding domain"/>
    <property type="match status" value="1"/>
</dbReference>
<comment type="caution">
    <text evidence="4">The sequence shown here is derived from an EMBL/GenBank/DDBJ whole genome shotgun (WGS) entry which is preliminary data.</text>
</comment>
<feature type="domain" description="Chitin-binding type-3" evidence="3">
    <location>
        <begin position="363"/>
        <end position="407"/>
    </location>
</feature>
<keyword evidence="6" id="KW-1185">Reference proteome</keyword>
<dbReference type="Gene3D" id="2.10.10.20">
    <property type="entry name" value="Carbohydrate-binding module superfamily 5/12"/>
    <property type="match status" value="1"/>
</dbReference>
<dbReference type="RefSeq" id="WP_425494343.1">
    <property type="nucleotide sequence ID" value="NZ_JAOPKA010000021.1"/>
</dbReference>
<dbReference type="SMART" id="SM00495">
    <property type="entry name" value="ChtBD3"/>
    <property type="match status" value="1"/>
</dbReference>
<dbReference type="InterPro" id="IPR006311">
    <property type="entry name" value="TAT_signal"/>
</dbReference>
<dbReference type="Pfam" id="PF02839">
    <property type="entry name" value="CBM_5_12"/>
    <property type="match status" value="1"/>
</dbReference>
<dbReference type="EMBL" id="JAOPKB010000020">
    <property type="protein sequence ID" value="MCU4975520.1"/>
    <property type="molecule type" value="Genomic_DNA"/>
</dbReference>
<evidence type="ECO:0000313" key="5">
    <source>
        <dbReference type="EMBL" id="MCU4975520.1"/>
    </source>
</evidence>
<feature type="compositionally biased region" description="Basic and acidic residues" evidence="2">
    <location>
        <begin position="1"/>
        <end position="10"/>
    </location>
</feature>
<dbReference type="GO" id="GO:0005975">
    <property type="term" value="P:carbohydrate metabolic process"/>
    <property type="evidence" value="ECO:0007669"/>
    <property type="project" value="InterPro"/>
</dbReference>
<sequence>MANDSNHQRLADSTSNSGPTRRSVLRTAGAGMAALTVSGLATHSAAAVGSSFGNGANLQPAYFCNGEQDLGWDLMDQYPAIQTLRIEIEPPSWGESQASLEESRRWIDEAAARGYDVVATCHHYPYNGESDPGNLQEAADWWVDNYDYLSANSSFTINLLNEWGGHDVSAGQYASAYNDAVSTVRQVYDGTIVCDVPGWGQNTHVAADASPQLEDDDLVLSAHVYPSAWNESAGEWLRPEHLDVLEDTGRPCMIGEFGANRDGDADWSAIVDYANDLGWPVIAWAWNGDGEDDPMNMSDPYWGDQCQPGSYTESDYFWDVYPKIDEDGGSGGDGGSGDDGSGDGDGSGGDTGSGDDDDPDSAYPQWDPNQVYTEGDRVSWDGTDWEAQWWTEGQEPRHEDWYVWQPV</sequence>
<evidence type="ECO:0000313" key="7">
    <source>
        <dbReference type="Proteomes" id="UP001321018"/>
    </source>
</evidence>
<feature type="region of interest" description="Disordered" evidence="2">
    <location>
        <begin position="1"/>
        <end position="22"/>
    </location>
</feature>